<sequence>MLRSGKLRNTNNKTAKDIAAVCGSPLTDDLGKYLGVPLIHGRINKGTYKELLEKTQKRLASWKSATLSFAGRMTLIKSVTTSLPVYAMQTVKLPSELCQKLDHLNRDFLWGHTKEQNVVHLVKWDTVCMPKNKGGLGIKKMKLMNQTLLAKASWRILQNESGLWGDLLRSKYVKKLSIIDVSEKKSGVCSSTWKGIAFGGKLLSRGIKWRGGCGNNVFFWTDDWVPNMGILQHHATISLSENHLLEKVNSYFEDGIWNIQKLKSVLPWEMVHKIASIHAGRVHSGPDRVIWGASKTGTFSVKSAYGELFHDSSYPDWRWKFIWNLKIPPKILSFLWTLLHDWLQANMDVGKPFNNETMFLSWNPPMEEWVKLNIDGSMSIELGTITAGGVIRDHKKQWLGGFALNSVLQAELWGLYEGLTYVWKSGFRKVIVESDSMEAVSLIQSVTNENHPLFSLIQSCKMMIAADWCCKVQHTYRESNRLADSIAKFGHALLRLQLSSKLIC</sequence>
<dbReference type="PANTHER" id="PTHR33116">
    <property type="entry name" value="REVERSE TRANSCRIPTASE ZINC-BINDING DOMAIN-CONTAINING PROTEIN-RELATED-RELATED"/>
    <property type="match status" value="1"/>
</dbReference>
<evidence type="ECO:0000313" key="2">
    <source>
        <dbReference type="EMBL" id="KAK2637716.1"/>
    </source>
</evidence>
<comment type="caution">
    <text evidence="2">The sequence shown here is derived from an EMBL/GenBank/DDBJ whole genome shotgun (WGS) entry which is preliminary data.</text>
</comment>
<evidence type="ECO:0000313" key="3">
    <source>
        <dbReference type="Proteomes" id="UP001280121"/>
    </source>
</evidence>
<dbReference type="GO" id="GO:0004523">
    <property type="term" value="F:RNA-DNA hybrid ribonuclease activity"/>
    <property type="evidence" value="ECO:0007669"/>
    <property type="project" value="InterPro"/>
</dbReference>
<dbReference type="SUPFAM" id="SSF53098">
    <property type="entry name" value="Ribonuclease H-like"/>
    <property type="match status" value="1"/>
</dbReference>
<dbReference type="InterPro" id="IPR002156">
    <property type="entry name" value="RNaseH_domain"/>
</dbReference>
<dbReference type="Pfam" id="PF13966">
    <property type="entry name" value="zf-RVT"/>
    <property type="match status" value="1"/>
</dbReference>
<keyword evidence="3" id="KW-1185">Reference proteome</keyword>
<dbReference type="InterPro" id="IPR044730">
    <property type="entry name" value="RNase_H-like_dom_plant"/>
</dbReference>
<dbReference type="InterPro" id="IPR036397">
    <property type="entry name" value="RNaseH_sf"/>
</dbReference>
<accession>A0AAD9TKZ0</accession>
<dbReference type="PANTHER" id="PTHR33116:SF78">
    <property type="entry name" value="OS12G0587133 PROTEIN"/>
    <property type="match status" value="1"/>
</dbReference>
<gene>
    <name evidence="2" type="ORF">Ddye_025511</name>
</gene>
<feature type="domain" description="RNase H type-1" evidence="1">
    <location>
        <begin position="366"/>
        <end position="492"/>
    </location>
</feature>
<dbReference type="Proteomes" id="UP001280121">
    <property type="component" value="Unassembled WGS sequence"/>
</dbReference>
<dbReference type="InterPro" id="IPR012337">
    <property type="entry name" value="RNaseH-like_sf"/>
</dbReference>
<dbReference type="PROSITE" id="PS50879">
    <property type="entry name" value="RNASE_H_1"/>
    <property type="match status" value="1"/>
</dbReference>
<dbReference type="CDD" id="cd06222">
    <property type="entry name" value="RNase_H_like"/>
    <property type="match status" value="1"/>
</dbReference>
<dbReference type="AlphaFoldDB" id="A0AAD9TKZ0"/>
<reference evidence="2" key="1">
    <citation type="journal article" date="2023" name="Plant J.">
        <title>Genome sequences and population genomics provide insights into the demographic history, inbreeding, and mutation load of two 'living fossil' tree species of Dipteronia.</title>
        <authorList>
            <person name="Feng Y."/>
            <person name="Comes H.P."/>
            <person name="Chen J."/>
            <person name="Zhu S."/>
            <person name="Lu R."/>
            <person name="Zhang X."/>
            <person name="Li P."/>
            <person name="Qiu J."/>
            <person name="Olsen K.M."/>
            <person name="Qiu Y."/>
        </authorList>
    </citation>
    <scope>NUCLEOTIDE SEQUENCE</scope>
    <source>
        <strain evidence="2">KIB01</strain>
    </source>
</reference>
<dbReference type="InterPro" id="IPR026960">
    <property type="entry name" value="RVT-Znf"/>
</dbReference>
<dbReference type="Pfam" id="PF13456">
    <property type="entry name" value="RVT_3"/>
    <property type="match status" value="1"/>
</dbReference>
<name>A0AAD9TKZ0_9ROSI</name>
<protein>
    <recommendedName>
        <fullName evidence="1">RNase H type-1 domain-containing protein</fullName>
    </recommendedName>
</protein>
<proteinExistence type="predicted"/>
<dbReference type="EMBL" id="JANJYI010000008">
    <property type="protein sequence ID" value="KAK2637716.1"/>
    <property type="molecule type" value="Genomic_DNA"/>
</dbReference>
<dbReference type="GO" id="GO:0003676">
    <property type="term" value="F:nucleic acid binding"/>
    <property type="evidence" value="ECO:0007669"/>
    <property type="project" value="InterPro"/>
</dbReference>
<dbReference type="Gene3D" id="3.30.420.10">
    <property type="entry name" value="Ribonuclease H-like superfamily/Ribonuclease H"/>
    <property type="match status" value="1"/>
</dbReference>
<evidence type="ECO:0000259" key="1">
    <source>
        <dbReference type="PROSITE" id="PS50879"/>
    </source>
</evidence>
<organism evidence="2 3">
    <name type="scientific">Dipteronia dyeriana</name>
    <dbReference type="NCBI Taxonomy" id="168575"/>
    <lineage>
        <taxon>Eukaryota</taxon>
        <taxon>Viridiplantae</taxon>
        <taxon>Streptophyta</taxon>
        <taxon>Embryophyta</taxon>
        <taxon>Tracheophyta</taxon>
        <taxon>Spermatophyta</taxon>
        <taxon>Magnoliopsida</taxon>
        <taxon>eudicotyledons</taxon>
        <taxon>Gunneridae</taxon>
        <taxon>Pentapetalae</taxon>
        <taxon>rosids</taxon>
        <taxon>malvids</taxon>
        <taxon>Sapindales</taxon>
        <taxon>Sapindaceae</taxon>
        <taxon>Hippocastanoideae</taxon>
        <taxon>Acereae</taxon>
        <taxon>Dipteronia</taxon>
    </lineage>
</organism>